<dbReference type="OrthoDB" id="5897503at2"/>
<evidence type="ECO:0000256" key="3">
    <source>
        <dbReference type="ARBA" id="ARBA00023125"/>
    </source>
</evidence>
<accession>A0A419NDZ2</accession>
<evidence type="ECO:0000259" key="5">
    <source>
        <dbReference type="PROSITE" id="PS50931"/>
    </source>
</evidence>
<dbReference type="PROSITE" id="PS50931">
    <property type="entry name" value="HTH_LYSR"/>
    <property type="match status" value="1"/>
</dbReference>
<dbReference type="Pfam" id="PF00126">
    <property type="entry name" value="HTH_1"/>
    <property type="match status" value="1"/>
</dbReference>
<dbReference type="AlphaFoldDB" id="A0A419NDZ2"/>
<evidence type="ECO:0000256" key="4">
    <source>
        <dbReference type="ARBA" id="ARBA00023163"/>
    </source>
</evidence>
<keyword evidence="4" id="KW-0804">Transcription</keyword>
<keyword evidence="2" id="KW-0805">Transcription regulation</keyword>
<protein>
    <submittedName>
        <fullName evidence="6">LysR family transcriptional regulator</fullName>
    </submittedName>
</protein>
<evidence type="ECO:0000256" key="1">
    <source>
        <dbReference type="ARBA" id="ARBA00009437"/>
    </source>
</evidence>
<evidence type="ECO:0000313" key="6">
    <source>
        <dbReference type="EMBL" id="RJT46822.1"/>
    </source>
</evidence>
<dbReference type="InterPro" id="IPR000847">
    <property type="entry name" value="LysR_HTH_N"/>
</dbReference>
<dbReference type="Gene3D" id="3.40.190.10">
    <property type="entry name" value="Periplasmic binding protein-like II"/>
    <property type="match status" value="2"/>
</dbReference>
<dbReference type="GO" id="GO:0003700">
    <property type="term" value="F:DNA-binding transcription factor activity"/>
    <property type="evidence" value="ECO:0007669"/>
    <property type="project" value="InterPro"/>
</dbReference>
<dbReference type="SUPFAM" id="SSF46785">
    <property type="entry name" value="Winged helix' DNA-binding domain"/>
    <property type="match status" value="1"/>
</dbReference>
<dbReference type="Proteomes" id="UP000284908">
    <property type="component" value="Unassembled WGS sequence"/>
</dbReference>
<organism evidence="6 7">
    <name type="scientific">Rahnella woolbedingensis</name>
    <dbReference type="NCBI Taxonomy" id="1510574"/>
    <lineage>
        <taxon>Bacteria</taxon>
        <taxon>Pseudomonadati</taxon>
        <taxon>Pseudomonadota</taxon>
        <taxon>Gammaproteobacteria</taxon>
        <taxon>Enterobacterales</taxon>
        <taxon>Yersiniaceae</taxon>
        <taxon>Rahnella</taxon>
    </lineage>
</organism>
<keyword evidence="7" id="KW-1185">Reference proteome</keyword>
<dbReference type="PANTHER" id="PTHR30118:SF15">
    <property type="entry name" value="TRANSCRIPTIONAL REGULATORY PROTEIN"/>
    <property type="match status" value="1"/>
</dbReference>
<evidence type="ECO:0000256" key="2">
    <source>
        <dbReference type="ARBA" id="ARBA00023015"/>
    </source>
</evidence>
<comment type="similarity">
    <text evidence="1">Belongs to the LysR transcriptional regulatory family.</text>
</comment>
<proteinExistence type="inferred from homology"/>
<dbReference type="RefSeq" id="WP_120131408.1">
    <property type="nucleotide sequence ID" value="NZ_RAHH01000003.1"/>
</dbReference>
<dbReference type="InterPro" id="IPR050389">
    <property type="entry name" value="LysR-type_TF"/>
</dbReference>
<gene>
    <name evidence="6" type="ORF">D6C13_03260</name>
</gene>
<dbReference type="EMBL" id="RAHH01000003">
    <property type="protein sequence ID" value="RJT46822.1"/>
    <property type="molecule type" value="Genomic_DNA"/>
</dbReference>
<feature type="domain" description="HTH lysR-type" evidence="5">
    <location>
        <begin position="5"/>
        <end position="62"/>
    </location>
</feature>
<keyword evidence="3" id="KW-0238">DNA-binding</keyword>
<name>A0A419NDZ2_9GAMM</name>
<dbReference type="InterPro" id="IPR036388">
    <property type="entry name" value="WH-like_DNA-bd_sf"/>
</dbReference>
<dbReference type="GO" id="GO:0003677">
    <property type="term" value="F:DNA binding"/>
    <property type="evidence" value="ECO:0007669"/>
    <property type="project" value="UniProtKB-KW"/>
</dbReference>
<dbReference type="Gene3D" id="1.10.10.10">
    <property type="entry name" value="Winged helix-like DNA-binding domain superfamily/Winged helix DNA-binding domain"/>
    <property type="match status" value="1"/>
</dbReference>
<reference evidence="6 7" key="1">
    <citation type="submission" date="2018-09" db="EMBL/GenBank/DDBJ databases">
        <authorList>
            <person name="Le Fleche-Mateos A."/>
        </authorList>
    </citation>
    <scope>NUCLEOTIDE SEQUENCE [LARGE SCALE GENOMIC DNA]</scope>
    <source>
        <strain evidence="6 7">DSM 27399</strain>
    </source>
</reference>
<dbReference type="InterPro" id="IPR036390">
    <property type="entry name" value="WH_DNA-bd_sf"/>
</dbReference>
<sequence length="305" mass="34750">MRNKIEFRFLKIINILVMTGSVTKTAQLLNLTPGAISYSLKILRGMTGEHLFIRTRHGMKPDTTALELSQRYEIFAAGNVKNDSKWNMETKSELRFMTFSLVEMLLADSVFCLKNIEPLYRFIFLTYAPGIHDRMNHLINGTVDIDIGGSLPPDRQISRIKLFTSKVSLLVGVNNTSLPDLLTVDDLQKTRHAIWSVMMDYYSDNILSSVKNNEYLQGRDVAIISGSIVNMVAFCASTQCVMLIPDIFVPMLIKKFPVKRLSLPDELDINYDCYMHFNTRLIDDNKAALYLNDIVEGLKVYSHSF</sequence>
<dbReference type="SUPFAM" id="SSF53850">
    <property type="entry name" value="Periplasmic binding protein-like II"/>
    <property type="match status" value="1"/>
</dbReference>
<evidence type="ECO:0000313" key="7">
    <source>
        <dbReference type="Proteomes" id="UP000284908"/>
    </source>
</evidence>
<dbReference type="PANTHER" id="PTHR30118">
    <property type="entry name" value="HTH-TYPE TRANSCRIPTIONAL REGULATOR LEUO-RELATED"/>
    <property type="match status" value="1"/>
</dbReference>
<comment type="caution">
    <text evidence="6">The sequence shown here is derived from an EMBL/GenBank/DDBJ whole genome shotgun (WGS) entry which is preliminary data.</text>
</comment>